<dbReference type="GO" id="GO:0006284">
    <property type="term" value="P:base-excision repair"/>
    <property type="evidence" value="ECO:0007669"/>
    <property type="project" value="InterPro"/>
</dbReference>
<organism evidence="2">
    <name type="scientific">marine sediment metagenome</name>
    <dbReference type="NCBI Taxonomy" id="412755"/>
    <lineage>
        <taxon>unclassified sequences</taxon>
        <taxon>metagenomes</taxon>
        <taxon>ecological metagenomes</taxon>
    </lineage>
</organism>
<name>A0A0F9ATU0_9ZZZZ</name>
<dbReference type="AlphaFoldDB" id="A0A0F9ATU0"/>
<comment type="caution">
    <text evidence="2">The sequence shown here is derived from an EMBL/GenBank/DDBJ whole genome shotgun (WGS) entry which is preliminary data.</text>
</comment>
<gene>
    <name evidence="2" type="ORF">LCGC14_2872070</name>
</gene>
<proteinExistence type="predicted"/>
<dbReference type="SUPFAM" id="SSF48150">
    <property type="entry name" value="DNA-glycosylase"/>
    <property type="match status" value="1"/>
</dbReference>
<dbReference type="EMBL" id="LAZR01055788">
    <property type="protein sequence ID" value="KKK75601.1"/>
    <property type="molecule type" value="Genomic_DNA"/>
</dbReference>
<dbReference type="GO" id="GO:0003824">
    <property type="term" value="F:catalytic activity"/>
    <property type="evidence" value="ECO:0007669"/>
    <property type="project" value="InterPro"/>
</dbReference>
<evidence type="ECO:0000259" key="1">
    <source>
        <dbReference type="Pfam" id="PF00730"/>
    </source>
</evidence>
<dbReference type="InterPro" id="IPR003265">
    <property type="entry name" value="HhH-GPD_domain"/>
</dbReference>
<dbReference type="Pfam" id="PF00730">
    <property type="entry name" value="HhH-GPD"/>
    <property type="match status" value="1"/>
</dbReference>
<reference evidence="2" key="1">
    <citation type="journal article" date="2015" name="Nature">
        <title>Complex archaea that bridge the gap between prokaryotes and eukaryotes.</title>
        <authorList>
            <person name="Spang A."/>
            <person name="Saw J.H."/>
            <person name="Jorgensen S.L."/>
            <person name="Zaremba-Niedzwiedzka K."/>
            <person name="Martijn J."/>
            <person name="Lind A.E."/>
            <person name="van Eijk R."/>
            <person name="Schleper C."/>
            <person name="Guy L."/>
            <person name="Ettema T.J."/>
        </authorList>
    </citation>
    <scope>NUCLEOTIDE SEQUENCE</scope>
</reference>
<dbReference type="InterPro" id="IPR011257">
    <property type="entry name" value="DNA_glycosylase"/>
</dbReference>
<accession>A0A0F9ATU0</accession>
<dbReference type="Gene3D" id="1.10.1670.10">
    <property type="entry name" value="Helix-hairpin-Helix base-excision DNA repair enzymes (C-terminal)"/>
    <property type="match status" value="1"/>
</dbReference>
<sequence>VLVYAYDKPAIPVDIHVHRISNRLGLVNTKTPEDTELELMNAFIKAIKNADGVFTVAIQPNAGWNADDLYALTKPMEKAPTLLARMISIWLRQQL</sequence>
<protein>
    <recommendedName>
        <fullName evidence="1">HhH-GPD domain-containing protein</fullName>
    </recommendedName>
</protein>
<dbReference type="InterPro" id="IPR023170">
    <property type="entry name" value="HhH_base_excis_C"/>
</dbReference>
<feature type="domain" description="HhH-GPD" evidence="1">
    <location>
        <begin position="6"/>
        <end position="41"/>
    </location>
</feature>
<evidence type="ECO:0000313" key="2">
    <source>
        <dbReference type="EMBL" id="KKK75601.1"/>
    </source>
</evidence>
<feature type="non-terminal residue" evidence="2">
    <location>
        <position position="1"/>
    </location>
</feature>